<keyword evidence="3" id="KW-1185">Reference proteome</keyword>
<accession>A0A2T3BCX9</accession>
<sequence>MWSREIFRCFVILIAAEAQLGFAGPAGYVTLINATPYDWKLTSIRQYQMEYGFPSIITAGTCHEQYIEFRKDVPGDVAEAVYSLVNAPSIASFSIQARHQGHGQVVVQYRDTLSSLNNPVGSRIDLGFEPNGVSLFVLSGSGIGSPFVSSNPPTDWMQQTFAFIGSKSLREIALPASHNAGMSRLTGYYGGIEHNTLTQSVGIYRQAENGARHFDIRAVYRHGKFYTGHFSKFLGSNVGGTGVNIVDIVHDLNRFTSVFPGELIILDISHDMNMDRNSRHFTPLEWHRLYQVLDGLVDLWVPPSPNLPDDLSTLPLSFFITPGSRSAIIIRLPDRAPLPLPQQEFAAPSVQPWGISSDEGDELSFKGEPPTFIPRILHHTAFIHEYDLPITGSYSNTEKPDYLSNDQIRKLNQLRPSPQDPIFMSVWTLTERWLHMLNVANPAHSIIGGAAAAQRALFRNLWHALSKTTYPNLIQVDDIHDKQVLALAIAINNHFANPITSPPARRDTIPGPDAKPAAQKCSWFDAWAHWWNFYPADECHDPRIFRNMAKNAQELAKQWAAKARADEEARMRKQAAQKAVKKKKTFSANGTRKAPANCLAGNVRNTTARLRARAGCVQFD</sequence>
<gene>
    <name evidence="2" type="ORF">M430DRAFT_54746</name>
</gene>
<dbReference type="Proteomes" id="UP000241818">
    <property type="component" value="Unassembled WGS sequence"/>
</dbReference>
<feature type="chain" id="PRO_5015554533" description="Phosphatidylinositol-specific phospholipase C X domain-containing protein" evidence="1">
    <location>
        <begin position="24"/>
        <end position="620"/>
    </location>
</feature>
<feature type="signal peptide" evidence="1">
    <location>
        <begin position="1"/>
        <end position="23"/>
    </location>
</feature>
<dbReference type="InterPro" id="IPR017946">
    <property type="entry name" value="PLC-like_Pdiesterase_TIM-brl"/>
</dbReference>
<dbReference type="AlphaFoldDB" id="A0A2T3BCX9"/>
<keyword evidence="1" id="KW-0732">Signal</keyword>
<dbReference type="GO" id="GO:0006629">
    <property type="term" value="P:lipid metabolic process"/>
    <property type="evidence" value="ECO:0007669"/>
    <property type="project" value="InterPro"/>
</dbReference>
<reference evidence="2 3" key="1">
    <citation type="journal article" date="2018" name="New Phytol.">
        <title>Comparative genomics and transcriptomics depict ericoid mycorrhizal fungi as versatile saprotrophs and plant mutualists.</title>
        <authorList>
            <person name="Martino E."/>
            <person name="Morin E."/>
            <person name="Grelet G.A."/>
            <person name="Kuo A."/>
            <person name="Kohler A."/>
            <person name="Daghino S."/>
            <person name="Barry K.W."/>
            <person name="Cichocki N."/>
            <person name="Clum A."/>
            <person name="Dockter R.B."/>
            <person name="Hainaut M."/>
            <person name="Kuo R.C."/>
            <person name="LaButti K."/>
            <person name="Lindahl B.D."/>
            <person name="Lindquist E.A."/>
            <person name="Lipzen A."/>
            <person name="Khouja H.R."/>
            <person name="Magnuson J."/>
            <person name="Murat C."/>
            <person name="Ohm R.A."/>
            <person name="Singer S.W."/>
            <person name="Spatafora J.W."/>
            <person name="Wang M."/>
            <person name="Veneault-Fourrey C."/>
            <person name="Henrissat B."/>
            <person name="Grigoriev I.V."/>
            <person name="Martin F.M."/>
            <person name="Perotto S."/>
        </authorList>
    </citation>
    <scope>NUCLEOTIDE SEQUENCE [LARGE SCALE GENOMIC DNA]</scope>
    <source>
        <strain evidence="2 3">ATCC 22711</strain>
    </source>
</reference>
<proteinExistence type="predicted"/>
<dbReference type="InterPro" id="IPR051057">
    <property type="entry name" value="PI-PLC_domain"/>
</dbReference>
<dbReference type="Gene3D" id="3.20.20.190">
    <property type="entry name" value="Phosphatidylinositol (PI) phosphodiesterase"/>
    <property type="match status" value="1"/>
</dbReference>
<evidence type="ECO:0000256" key="1">
    <source>
        <dbReference type="SAM" id="SignalP"/>
    </source>
</evidence>
<name>A0A2T3BCX9_AMORE</name>
<dbReference type="InParanoid" id="A0A2T3BCX9"/>
<dbReference type="GO" id="GO:0008081">
    <property type="term" value="F:phosphoric diester hydrolase activity"/>
    <property type="evidence" value="ECO:0007669"/>
    <property type="project" value="InterPro"/>
</dbReference>
<dbReference type="EMBL" id="KZ679006">
    <property type="protein sequence ID" value="PSS27188.1"/>
    <property type="molecule type" value="Genomic_DNA"/>
</dbReference>
<evidence type="ECO:0000313" key="3">
    <source>
        <dbReference type="Proteomes" id="UP000241818"/>
    </source>
</evidence>
<protein>
    <recommendedName>
        <fullName evidence="4">Phosphatidylinositol-specific phospholipase C X domain-containing protein</fullName>
    </recommendedName>
</protein>
<organism evidence="2 3">
    <name type="scientific">Amorphotheca resinae ATCC 22711</name>
    <dbReference type="NCBI Taxonomy" id="857342"/>
    <lineage>
        <taxon>Eukaryota</taxon>
        <taxon>Fungi</taxon>
        <taxon>Dikarya</taxon>
        <taxon>Ascomycota</taxon>
        <taxon>Pezizomycotina</taxon>
        <taxon>Leotiomycetes</taxon>
        <taxon>Helotiales</taxon>
        <taxon>Amorphothecaceae</taxon>
        <taxon>Amorphotheca</taxon>
    </lineage>
</organism>
<dbReference type="GeneID" id="36576571"/>
<evidence type="ECO:0000313" key="2">
    <source>
        <dbReference type="EMBL" id="PSS27188.1"/>
    </source>
</evidence>
<dbReference type="RefSeq" id="XP_024724713.1">
    <property type="nucleotide sequence ID" value="XM_024868490.1"/>
</dbReference>
<dbReference type="PANTHER" id="PTHR13593">
    <property type="match status" value="1"/>
</dbReference>
<dbReference type="SUPFAM" id="SSF51695">
    <property type="entry name" value="PLC-like phosphodiesterases"/>
    <property type="match status" value="1"/>
</dbReference>
<dbReference type="PANTHER" id="PTHR13593:SF143">
    <property type="entry name" value="PHOSPHATIDYLINOSITOL-SPECIFIC PHOSPHOLIPASE C X DOMAIN-CONTAINING PROTEIN"/>
    <property type="match status" value="1"/>
</dbReference>
<dbReference type="OrthoDB" id="1046782at2759"/>
<evidence type="ECO:0008006" key="4">
    <source>
        <dbReference type="Google" id="ProtNLM"/>
    </source>
</evidence>